<evidence type="ECO:0000259" key="1">
    <source>
        <dbReference type="PROSITE" id="PS50943"/>
    </source>
</evidence>
<proteinExistence type="predicted"/>
<organism evidence="2 3">
    <name type="scientific">Kocuria carniphila</name>
    <dbReference type="NCBI Taxonomy" id="262208"/>
    <lineage>
        <taxon>Bacteria</taxon>
        <taxon>Bacillati</taxon>
        <taxon>Actinomycetota</taxon>
        <taxon>Actinomycetes</taxon>
        <taxon>Micrococcales</taxon>
        <taxon>Micrococcaceae</taxon>
        <taxon>Kocuria</taxon>
    </lineage>
</organism>
<dbReference type="PROSITE" id="PS50943">
    <property type="entry name" value="HTH_CROC1"/>
    <property type="match status" value="1"/>
</dbReference>
<comment type="caution">
    <text evidence="2">The sequence shown here is derived from an EMBL/GenBank/DDBJ whole genome shotgun (WGS) entry which is preliminary data.</text>
</comment>
<protein>
    <submittedName>
        <fullName evidence="2">Helix-turn-helix transcriptional regulator</fullName>
    </submittedName>
</protein>
<dbReference type="SMART" id="SM00530">
    <property type="entry name" value="HTH_XRE"/>
    <property type="match status" value="1"/>
</dbReference>
<dbReference type="RefSeq" id="WP_368629579.1">
    <property type="nucleotide sequence ID" value="NZ_JAYWLU010000011.1"/>
</dbReference>
<dbReference type="Pfam" id="PF01381">
    <property type="entry name" value="HTH_3"/>
    <property type="match status" value="1"/>
</dbReference>
<dbReference type="CDD" id="cd00093">
    <property type="entry name" value="HTH_XRE"/>
    <property type="match status" value="1"/>
</dbReference>
<keyword evidence="3" id="KW-1185">Reference proteome</keyword>
<accession>A0ABV3V388</accession>
<sequence length="97" mass="10403">MGDVVKFPAPEASSDLLWRESVGEMLREERLDRGERIADVASRAGVAPQYLSEIERGRKDPSSEIFSAVAGALDLTVGEVARRAASNVDRGSLCLAA</sequence>
<name>A0ABV3V388_9MICC</name>
<dbReference type="EMBL" id="JAYWLU010000011">
    <property type="protein sequence ID" value="MEX3595195.1"/>
    <property type="molecule type" value="Genomic_DNA"/>
</dbReference>
<dbReference type="Proteomes" id="UP001558481">
    <property type="component" value="Unassembled WGS sequence"/>
</dbReference>
<dbReference type="SUPFAM" id="SSF47413">
    <property type="entry name" value="lambda repressor-like DNA-binding domains"/>
    <property type="match status" value="1"/>
</dbReference>
<gene>
    <name evidence="2" type="ORF">VVR66_10780</name>
</gene>
<evidence type="ECO:0000313" key="3">
    <source>
        <dbReference type="Proteomes" id="UP001558481"/>
    </source>
</evidence>
<dbReference type="Gene3D" id="1.10.260.40">
    <property type="entry name" value="lambda repressor-like DNA-binding domains"/>
    <property type="match status" value="1"/>
</dbReference>
<dbReference type="InterPro" id="IPR001387">
    <property type="entry name" value="Cro/C1-type_HTH"/>
</dbReference>
<reference evidence="2 3" key="1">
    <citation type="journal article" date="2024" name="Fungal Genet. Biol.">
        <title>The porcine skin microbiome exhibits broad fungal antagonism.</title>
        <authorList>
            <person name="De La Cruz K.F."/>
            <person name="Townsend E.C."/>
            <person name="Alex Cheong J.Z."/>
            <person name="Salamzade R."/>
            <person name="Liu A."/>
            <person name="Sandstrom S."/>
            <person name="Davila E."/>
            <person name="Huang L."/>
            <person name="Xu K.H."/>
            <person name="Wu S.Y."/>
            <person name="Meudt J.J."/>
            <person name="Shanmuganayagam D."/>
            <person name="Gibson A.L.F."/>
            <person name="Kalan L.R."/>
        </authorList>
    </citation>
    <scope>NUCLEOTIDE SEQUENCE [LARGE SCALE GENOMIC DNA]</scope>
    <source>
        <strain evidence="2 3">LK2625</strain>
    </source>
</reference>
<evidence type="ECO:0000313" key="2">
    <source>
        <dbReference type="EMBL" id="MEX3595195.1"/>
    </source>
</evidence>
<dbReference type="InterPro" id="IPR010982">
    <property type="entry name" value="Lambda_DNA-bd_dom_sf"/>
</dbReference>
<feature type="domain" description="HTH cro/C1-type" evidence="1">
    <location>
        <begin position="26"/>
        <end position="80"/>
    </location>
</feature>